<dbReference type="Pfam" id="PF03797">
    <property type="entry name" value="Autotransporter"/>
    <property type="match status" value="1"/>
</dbReference>
<evidence type="ECO:0000313" key="4">
    <source>
        <dbReference type="Proteomes" id="UP000600877"/>
    </source>
</evidence>
<dbReference type="Proteomes" id="UP000600877">
    <property type="component" value="Unassembled WGS sequence"/>
</dbReference>
<dbReference type="InterPro" id="IPR006315">
    <property type="entry name" value="OM_autotransptr_brl_dom"/>
</dbReference>
<dbReference type="RefSeq" id="WP_189374125.1">
    <property type="nucleotide sequence ID" value="NZ_BMYW01000006.1"/>
</dbReference>
<feature type="signal peptide" evidence="1">
    <location>
        <begin position="1"/>
        <end position="39"/>
    </location>
</feature>
<dbReference type="InterPro" id="IPR036709">
    <property type="entry name" value="Autotransporte_beta_dom_sf"/>
</dbReference>
<organism evidence="3 4">
    <name type="scientific">Vogesella alkaliphila</name>
    <dbReference type="NCBI Taxonomy" id="1193621"/>
    <lineage>
        <taxon>Bacteria</taxon>
        <taxon>Pseudomonadati</taxon>
        <taxon>Pseudomonadota</taxon>
        <taxon>Betaproteobacteria</taxon>
        <taxon>Neisseriales</taxon>
        <taxon>Chromobacteriaceae</taxon>
        <taxon>Vogesella</taxon>
    </lineage>
</organism>
<dbReference type="InterPro" id="IPR005546">
    <property type="entry name" value="Autotransporte_beta"/>
</dbReference>
<comment type="caution">
    <text evidence="3">The sequence shown here is derived from an EMBL/GenBank/DDBJ whole genome shotgun (WGS) entry which is preliminary data.</text>
</comment>
<proteinExistence type="predicted"/>
<dbReference type="SUPFAM" id="SSF103515">
    <property type="entry name" value="Autotransporter"/>
    <property type="match status" value="1"/>
</dbReference>
<dbReference type="Gene3D" id="2.40.128.130">
    <property type="entry name" value="Autotransporter beta-domain"/>
    <property type="match status" value="1"/>
</dbReference>
<dbReference type="NCBIfam" id="TIGR01414">
    <property type="entry name" value="autotrans_barl"/>
    <property type="match status" value="1"/>
</dbReference>
<accession>A0ABQ2YTA1</accession>
<keyword evidence="1" id="KW-0732">Signal</keyword>
<evidence type="ECO:0000256" key="1">
    <source>
        <dbReference type="SAM" id="SignalP"/>
    </source>
</evidence>
<evidence type="ECO:0000259" key="2">
    <source>
        <dbReference type="PROSITE" id="PS51208"/>
    </source>
</evidence>
<dbReference type="PROSITE" id="PS51208">
    <property type="entry name" value="AUTOTRANSPORTER"/>
    <property type="match status" value="1"/>
</dbReference>
<name>A0ABQ2YTA1_9NEIS</name>
<dbReference type="SMART" id="SM00869">
    <property type="entry name" value="Autotransporter"/>
    <property type="match status" value="1"/>
</dbReference>
<evidence type="ECO:0000313" key="3">
    <source>
        <dbReference type="EMBL" id="GGX93182.1"/>
    </source>
</evidence>
<feature type="domain" description="Autotransporter" evidence="2">
    <location>
        <begin position="375"/>
        <end position="653"/>
    </location>
</feature>
<gene>
    <name evidence="3" type="ORF">GCM10011290_21310</name>
</gene>
<dbReference type="EMBL" id="BMYW01000006">
    <property type="protein sequence ID" value="GGX93182.1"/>
    <property type="molecule type" value="Genomic_DNA"/>
</dbReference>
<reference evidence="4" key="1">
    <citation type="journal article" date="2019" name="Int. J. Syst. Evol. Microbiol.">
        <title>The Global Catalogue of Microorganisms (GCM) 10K type strain sequencing project: providing services to taxonomists for standard genome sequencing and annotation.</title>
        <authorList>
            <consortium name="The Broad Institute Genomics Platform"/>
            <consortium name="The Broad Institute Genome Sequencing Center for Infectious Disease"/>
            <person name="Wu L."/>
            <person name="Ma J."/>
        </authorList>
    </citation>
    <scope>NUCLEOTIDE SEQUENCE [LARGE SCALE GENOMIC DNA]</scope>
    <source>
        <strain evidence="4">KCTC 32041</strain>
    </source>
</reference>
<sequence length="653" mass="68184">MPTPFSTRPACGQPASKQKPLVLATAAAFFALAAGSAQATPCTTSVTTETTTAETVCSDLTVSSAGAIDVSGNTAVTISTGNEFSTSIDNSGRITGSTAIYLQDDSSSHETQIYNRSSGVIVGQSYAVNRAGGLEAQDISIYNQGQIAGSIVATDLLNYNGGVVTLKNGADRNDLRNSGTAGGAQLSGTFSQESGATLRVAIVSTSDEGSYSYLQAANVNLNGTLDVDVKANSGLSLSSGLSSFGIIHATNTFNGTFSQITDNSALFNFEQRVVSNTLYIDAVRALTVEQAARDNSNTPGLGAAQVLDSGAAGLQEVVDALGQLATAQEVSDAVSQTLPLHTGASIAATQDALASVNQIVQARIEGSTGLSAGDQAFSDRHVWVKPFGSWAEQENRDGVAGYDARTRGLTVGIDGALSPQLRLGGALAYANIDIDGKSTVAKQSSEVDVYQLVGYGSYSLDERTNLNFQVDIGQGNSQGERRIAFTQSTASSDYDSFTAHAGLGIGRNYVLDERTSITPSLRADYTWIKDQAYSETGAGALNLQVQSRKSDALVLALEGKLIRDLGNGTQLQANLGVGYDTLNERSSIVSAFAGAPNAAFVTYGAEPSPWQVRGGFGLTHKTASGMEITGRYDALYKSDFLNQTVSVKLRWMF</sequence>
<keyword evidence="4" id="KW-1185">Reference proteome</keyword>
<feature type="chain" id="PRO_5046693001" evidence="1">
    <location>
        <begin position="40"/>
        <end position="653"/>
    </location>
</feature>
<protein>
    <submittedName>
        <fullName evidence="3">Autotransporter</fullName>
    </submittedName>
</protein>